<dbReference type="InParanoid" id="A0A1Y2B4F8"/>
<dbReference type="InterPro" id="IPR036259">
    <property type="entry name" value="MFS_trans_sf"/>
</dbReference>
<dbReference type="GO" id="GO:0022857">
    <property type="term" value="F:transmembrane transporter activity"/>
    <property type="evidence" value="ECO:0007669"/>
    <property type="project" value="InterPro"/>
</dbReference>
<feature type="transmembrane region" description="Helical" evidence="6">
    <location>
        <begin position="129"/>
        <end position="146"/>
    </location>
</feature>
<evidence type="ECO:0000256" key="2">
    <source>
        <dbReference type="ARBA" id="ARBA00022448"/>
    </source>
</evidence>
<gene>
    <name evidence="7" type="ORF">BCR39DRAFT_481995</name>
</gene>
<evidence type="ECO:0000313" key="7">
    <source>
        <dbReference type="EMBL" id="ORY28955.1"/>
    </source>
</evidence>
<feature type="transmembrane region" description="Helical" evidence="6">
    <location>
        <begin position="307"/>
        <end position="330"/>
    </location>
</feature>
<feature type="transmembrane region" description="Helical" evidence="6">
    <location>
        <begin position="434"/>
        <end position="453"/>
    </location>
</feature>
<dbReference type="OrthoDB" id="6730379at2759"/>
<evidence type="ECO:0000256" key="3">
    <source>
        <dbReference type="ARBA" id="ARBA00022692"/>
    </source>
</evidence>
<feature type="transmembrane region" description="Helical" evidence="6">
    <location>
        <begin position="371"/>
        <end position="393"/>
    </location>
</feature>
<keyword evidence="2" id="KW-0813">Transport</keyword>
<dbReference type="SUPFAM" id="SSF103473">
    <property type="entry name" value="MFS general substrate transporter"/>
    <property type="match status" value="1"/>
</dbReference>
<dbReference type="Proteomes" id="UP000193986">
    <property type="component" value="Unassembled WGS sequence"/>
</dbReference>
<dbReference type="PANTHER" id="PTHR43791:SF36">
    <property type="entry name" value="TRANSPORTER, PUTATIVE (AFU_ORTHOLOGUE AFUA_6G08340)-RELATED"/>
    <property type="match status" value="1"/>
</dbReference>
<sequence length="532" mass="59614">MEDNSEKTEPSTGVTVVALEATIGDDVDEYEQRALQLGTVVEITAEEKEEERKLLRKIDLHMMPLLMITFGMQYSDKIGISSGVAFGFAKDTHLVGQQYAWLSTGFYLAMLISEFPVNWLMQRYRIDRILCYAVFFWGVCVFGIAACNNFTQLMAVRTLLGIGEACVNPGFLIVISAWYKKDEQHFRSMLFLCVAPNDSSVLPDGNFSMMDAFFALWILMVFYGLGVDSTKIQGWRSINLFLGAVSVVWSAVLIFFLGTPKTVRWLTPEEKARAHARLVANQQGESESGVRVKWSEVREAFADPMSWFNVVFGLLYCMSAGGIAAFSSYILQSFGATGAQSIAYQIPWYGCQFLGEVIGSWVIYKNPKKNWNLIICMICQAPALAGILLQALLNNDHKWGRIVGFWIGGFFPPSIFIVWSQTGLNVAGRTKKSVVQGMVAATFAVGYMIGPQAFQAKDAPGYRPGLYFCASCYGCLTIWSYVWRFWVARENARRDQIVAASGMDAKAAELEGRINALKGMTDRQNIHFRYKY</sequence>
<evidence type="ECO:0000256" key="5">
    <source>
        <dbReference type="ARBA" id="ARBA00023136"/>
    </source>
</evidence>
<dbReference type="EMBL" id="MCFC01000028">
    <property type="protein sequence ID" value="ORY28955.1"/>
    <property type="molecule type" value="Genomic_DNA"/>
</dbReference>
<evidence type="ECO:0000313" key="8">
    <source>
        <dbReference type="Proteomes" id="UP000193986"/>
    </source>
</evidence>
<name>A0A1Y2B4F8_9TREE</name>
<organism evidence="7 8">
    <name type="scientific">Naematelia encephala</name>
    <dbReference type="NCBI Taxonomy" id="71784"/>
    <lineage>
        <taxon>Eukaryota</taxon>
        <taxon>Fungi</taxon>
        <taxon>Dikarya</taxon>
        <taxon>Basidiomycota</taxon>
        <taxon>Agaricomycotina</taxon>
        <taxon>Tremellomycetes</taxon>
        <taxon>Tremellales</taxon>
        <taxon>Naemateliaceae</taxon>
        <taxon>Naematelia</taxon>
    </lineage>
</organism>
<feature type="transmembrane region" description="Helical" evidence="6">
    <location>
        <begin position="399"/>
        <end position="422"/>
    </location>
</feature>
<keyword evidence="8" id="KW-1185">Reference proteome</keyword>
<dbReference type="Gene3D" id="1.20.1250.20">
    <property type="entry name" value="MFS general substrate transporter like domains"/>
    <property type="match status" value="2"/>
</dbReference>
<feature type="transmembrane region" description="Helical" evidence="6">
    <location>
        <begin position="238"/>
        <end position="257"/>
    </location>
</feature>
<protein>
    <submittedName>
        <fullName evidence="7">Major facilitator superfamily domain-containing protein</fullName>
    </submittedName>
</protein>
<dbReference type="PANTHER" id="PTHR43791">
    <property type="entry name" value="PERMEASE-RELATED"/>
    <property type="match status" value="1"/>
</dbReference>
<proteinExistence type="predicted"/>
<keyword evidence="4 6" id="KW-1133">Transmembrane helix</keyword>
<evidence type="ECO:0000256" key="1">
    <source>
        <dbReference type="ARBA" id="ARBA00004141"/>
    </source>
</evidence>
<accession>A0A1Y2B4F8</accession>
<dbReference type="InterPro" id="IPR011701">
    <property type="entry name" value="MFS"/>
</dbReference>
<dbReference type="GO" id="GO:0016020">
    <property type="term" value="C:membrane"/>
    <property type="evidence" value="ECO:0007669"/>
    <property type="project" value="UniProtKB-SubCell"/>
</dbReference>
<comment type="subcellular location">
    <subcellularLocation>
        <location evidence="1">Membrane</location>
        <topology evidence="1">Multi-pass membrane protein</topology>
    </subcellularLocation>
</comment>
<feature type="transmembrane region" description="Helical" evidence="6">
    <location>
        <begin position="207"/>
        <end position="226"/>
    </location>
</feature>
<feature type="transmembrane region" description="Helical" evidence="6">
    <location>
        <begin position="465"/>
        <end position="486"/>
    </location>
</feature>
<dbReference type="AlphaFoldDB" id="A0A1Y2B4F8"/>
<keyword evidence="3 6" id="KW-0812">Transmembrane</keyword>
<keyword evidence="5 6" id="KW-0472">Membrane</keyword>
<evidence type="ECO:0000256" key="6">
    <source>
        <dbReference type="SAM" id="Phobius"/>
    </source>
</evidence>
<evidence type="ECO:0000256" key="4">
    <source>
        <dbReference type="ARBA" id="ARBA00022989"/>
    </source>
</evidence>
<feature type="transmembrane region" description="Helical" evidence="6">
    <location>
        <begin position="342"/>
        <end position="364"/>
    </location>
</feature>
<reference evidence="7 8" key="1">
    <citation type="submission" date="2016-07" db="EMBL/GenBank/DDBJ databases">
        <title>Pervasive Adenine N6-methylation of Active Genes in Fungi.</title>
        <authorList>
            <consortium name="DOE Joint Genome Institute"/>
            <person name="Mondo S.J."/>
            <person name="Dannebaum R.O."/>
            <person name="Kuo R.C."/>
            <person name="Labutti K."/>
            <person name="Haridas S."/>
            <person name="Kuo A."/>
            <person name="Salamov A."/>
            <person name="Ahrendt S.R."/>
            <person name="Lipzen A."/>
            <person name="Sullivan W."/>
            <person name="Andreopoulos W.B."/>
            <person name="Clum A."/>
            <person name="Lindquist E."/>
            <person name="Daum C."/>
            <person name="Ramamoorthy G.K."/>
            <person name="Gryganskyi A."/>
            <person name="Culley D."/>
            <person name="Magnuson J.K."/>
            <person name="James T.Y."/>
            <person name="O'Malley M.A."/>
            <person name="Stajich J.E."/>
            <person name="Spatafora J.W."/>
            <person name="Visel A."/>
            <person name="Grigoriev I.V."/>
        </authorList>
    </citation>
    <scope>NUCLEOTIDE SEQUENCE [LARGE SCALE GENOMIC DNA]</scope>
    <source>
        <strain evidence="7 8">68-887.2</strain>
    </source>
</reference>
<comment type="caution">
    <text evidence="7">The sequence shown here is derived from an EMBL/GenBank/DDBJ whole genome shotgun (WGS) entry which is preliminary data.</text>
</comment>
<feature type="transmembrane region" description="Helical" evidence="6">
    <location>
        <begin position="99"/>
        <end position="117"/>
    </location>
</feature>
<feature type="transmembrane region" description="Helical" evidence="6">
    <location>
        <begin position="158"/>
        <end position="179"/>
    </location>
</feature>
<dbReference type="Pfam" id="PF07690">
    <property type="entry name" value="MFS_1"/>
    <property type="match status" value="1"/>
</dbReference>